<evidence type="ECO:0000313" key="1">
    <source>
        <dbReference type="EMBL" id="KKL48203.1"/>
    </source>
</evidence>
<dbReference type="AlphaFoldDB" id="A0A0F9CFR6"/>
<comment type="caution">
    <text evidence="1">The sequence shown here is derived from an EMBL/GenBank/DDBJ whole genome shotgun (WGS) entry which is preliminary data.</text>
</comment>
<protein>
    <submittedName>
        <fullName evidence="1">Uncharacterized protein</fullName>
    </submittedName>
</protein>
<gene>
    <name evidence="1" type="ORF">LCGC14_2327870</name>
</gene>
<dbReference type="EMBL" id="LAZR01033397">
    <property type="protein sequence ID" value="KKL48203.1"/>
    <property type="molecule type" value="Genomic_DNA"/>
</dbReference>
<reference evidence="1" key="1">
    <citation type="journal article" date="2015" name="Nature">
        <title>Complex archaea that bridge the gap between prokaryotes and eukaryotes.</title>
        <authorList>
            <person name="Spang A."/>
            <person name="Saw J.H."/>
            <person name="Jorgensen S.L."/>
            <person name="Zaremba-Niedzwiedzka K."/>
            <person name="Martijn J."/>
            <person name="Lind A.E."/>
            <person name="van Eijk R."/>
            <person name="Schleper C."/>
            <person name="Guy L."/>
            <person name="Ettema T.J."/>
        </authorList>
    </citation>
    <scope>NUCLEOTIDE SEQUENCE</scope>
</reference>
<accession>A0A0F9CFR6</accession>
<proteinExistence type="predicted"/>
<organism evidence="1">
    <name type="scientific">marine sediment metagenome</name>
    <dbReference type="NCBI Taxonomy" id="412755"/>
    <lineage>
        <taxon>unclassified sequences</taxon>
        <taxon>metagenomes</taxon>
        <taxon>ecological metagenomes</taxon>
    </lineage>
</organism>
<name>A0A0F9CFR6_9ZZZZ</name>
<sequence>MKTENQDVKIEYQNLIEFEFEEDNYSVFYNEDNQVWFAEHFDKKLEISQDIEVIEDKKNEIIMEDNIQLFDTYTFTVKKLNEFKKVINL</sequence>